<dbReference type="Proteomes" id="UP000023152">
    <property type="component" value="Unassembled WGS sequence"/>
</dbReference>
<protein>
    <submittedName>
        <fullName evidence="1">Uncharacterized protein</fullName>
    </submittedName>
</protein>
<sequence length="182" mass="20670">MYCTYDGFDLKCIFKKQKHSVCTSIQVDVGVIVISAPQSNGTCKWFMQTGAQTTFVVIYCSRTMMARTTDLAINNAYNGSNSAFSTYHAPVKKNGDYKYSKSNVTVQTVIINTRNFSMHHNSPFFKSRQLVSNTFQIILYTSINMDDVVHNDDFDLPNQLQVLVHILVESQSSSWISTCLMW</sequence>
<gene>
    <name evidence="1" type="ORF">RFI_36904</name>
</gene>
<proteinExistence type="predicted"/>
<organism evidence="1 2">
    <name type="scientific">Reticulomyxa filosa</name>
    <dbReference type="NCBI Taxonomy" id="46433"/>
    <lineage>
        <taxon>Eukaryota</taxon>
        <taxon>Sar</taxon>
        <taxon>Rhizaria</taxon>
        <taxon>Retaria</taxon>
        <taxon>Foraminifera</taxon>
        <taxon>Monothalamids</taxon>
        <taxon>Reticulomyxidae</taxon>
        <taxon>Reticulomyxa</taxon>
    </lineage>
</organism>
<evidence type="ECO:0000313" key="1">
    <source>
        <dbReference type="EMBL" id="ETO00536.1"/>
    </source>
</evidence>
<keyword evidence="2" id="KW-1185">Reference proteome</keyword>
<dbReference type="EMBL" id="ASPP01040772">
    <property type="protein sequence ID" value="ETO00536.1"/>
    <property type="molecule type" value="Genomic_DNA"/>
</dbReference>
<dbReference type="AlphaFoldDB" id="X6LGN8"/>
<comment type="caution">
    <text evidence="1">The sequence shown here is derived from an EMBL/GenBank/DDBJ whole genome shotgun (WGS) entry which is preliminary data.</text>
</comment>
<name>X6LGN8_RETFI</name>
<reference evidence="1 2" key="1">
    <citation type="journal article" date="2013" name="Curr. Biol.">
        <title>The Genome of the Foraminiferan Reticulomyxa filosa.</title>
        <authorList>
            <person name="Glockner G."/>
            <person name="Hulsmann N."/>
            <person name="Schleicher M."/>
            <person name="Noegel A.A."/>
            <person name="Eichinger L."/>
            <person name="Gallinger C."/>
            <person name="Pawlowski J."/>
            <person name="Sierra R."/>
            <person name="Euteneuer U."/>
            <person name="Pillet L."/>
            <person name="Moustafa A."/>
            <person name="Platzer M."/>
            <person name="Groth M."/>
            <person name="Szafranski K."/>
            <person name="Schliwa M."/>
        </authorList>
    </citation>
    <scope>NUCLEOTIDE SEQUENCE [LARGE SCALE GENOMIC DNA]</scope>
</reference>
<evidence type="ECO:0000313" key="2">
    <source>
        <dbReference type="Proteomes" id="UP000023152"/>
    </source>
</evidence>
<accession>X6LGN8</accession>